<dbReference type="Pfam" id="PF00534">
    <property type="entry name" value="Glycos_transf_1"/>
    <property type="match status" value="1"/>
</dbReference>
<dbReference type="GO" id="GO:0016757">
    <property type="term" value="F:glycosyltransferase activity"/>
    <property type="evidence" value="ECO:0007669"/>
    <property type="project" value="UniProtKB-KW"/>
</dbReference>
<dbReference type="EMBL" id="AMGM01000032">
    <property type="protein sequence ID" value="EKB49138.1"/>
    <property type="molecule type" value="Genomic_DNA"/>
</dbReference>
<dbReference type="InterPro" id="IPR001296">
    <property type="entry name" value="Glyco_trans_1"/>
</dbReference>
<evidence type="ECO:0000259" key="1">
    <source>
        <dbReference type="Pfam" id="PF00534"/>
    </source>
</evidence>
<dbReference type="SUPFAM" id="SSF53756">
    <property type="entry name" value="UDP-Glycosyltransferase/glycogen phosphorylase"/>
    <property type="match status" value="1"/>
</dbReference>
<keyword evidence="2" id="KW-0808">Transferase</keyword>
<dbReference type="Proteomes" id="UP000004478">
    <property type="component" value="Unassembled WGS sequence"/>
</dbReference>
<evidence type="ECO:0000313" key="2">
    <source>
        <dbReference type="EMBL" id="EKB49138.1"/>
    </source>
</evidence>
<evidence type="ECO:0000313" key="3">
    <source>
        <dbReference type="Proteomes" id="UP000004478"/>
    </source>
</evidence>
<reference evidence="2 3" key="1">
    <citation type="journal article" date="2012" name="J. Bacteriol.">
        <title>Draft Genome Sequence of Cecembia lonarensis Strain LW9T, Isolated from Lonar Lake, a Haloalkaline Lake in India.</title>
        <authorList>
            <person name="Shivaji S."/>
            <person name="Ara S."/>
            <person name="Singh A."/>
            <person name="Pinnaka A.K."/>
        </authorList>
    </citation>
    <scope>NUCLEOTIDE SEQUENCE [LARGE SCALE GENOMIC DNA]</scope>
    <source>
        <strain evidence="2 3">LW9</strain>
    </source>
</reference>
<proteinExistence type="predicted"/>
<sequence>MGDGPELADLKTYAKKLNVLNRIEFLGFSNEVDKYLAQSKVFVFTSLTEGYPNAIIESMAQGCVPVSFDCIAGPSDIIKHGVNGYLMEVGDTDSMAHYIKNLIQNEDLLHNMSTNSQEVRNTNSLDTLGKLYMDFLLPN</sequence>
<gene>
    <name evidence="2" type="ORF">B879_02236</name>
</gene>
<dbReference type="PANTHER" id="PTHR12526">
    <property type="entry name" value="GLYCOSYLTRANSFERASE"/>
    <property type="match status" value="1"/>
</dbReference>
<dbReference type="Gene3D" id="3.40.50.2000">
    <property type="entry name" value="Glycogen Phosphorylase B"/>
    <property type="match status" value="1"/>
</dbReference>
<name>K1LFR8_CECL9</name>
<keyword evidence="3" id="KW-1185">Reference proteome</keyword>
<feature type="domain" description="Glycosyl transferase family 1" evidence="1">
    <location>
        <begin position="2"/>
        <end position="118"/>
    </location>
</feature>
<dbReference type="AlphaFoldDB" id="K1LFR8"/>
<organism evidence="2 3">
    <name type="scientific">Cecembia lonarensis (strain CCUG 58316 / KCTC 22772 / LW9)</name>
    <dbReference type="NCBI Taxonomy" id="1225176"/>
    <lineage>
        <taxon>Bacteria</taxon>
        <taxon>Pseudomonadati</taxon>
        <taxon>Bacteroidota</taxon>
        <taxon>Cytophagia</taxon>
        <taxon>Cytophagales</taxon>
        <taxon>Cyclobacteriaceae</taxon>
        <taxon>Cecembia</taxon>
    </lineage>
</organism>
<accession>K1LFR8</accession>
<comment type="caution">
    <text evidence="2">The sequence shown here is derived from an EMBL/GenBank/DDBJ whole genome shotgun (WGS) entry which is preliminary data.</text>
</comment>
<protein>
    <submittedName>
        <fullName evidence="2">UDP-D-galactose:(Glucosyl)lipopolysaccharide-1, 6-D-galactosyltransferase</fullName>
    </submittedName>
</protein>
<keyword evidence="2" id="KW-0328">Glycosyltransferase</keyword>